<keyword evidence="2" id="KW-1185">Reference proteome</keyword>
<organism evidence="1 2">
    <name type="scientific">Suillus luteus UH-Slu-Lm8-n1</name>
    <dbReference type="NCBI Taxonomy" id="930992"/>
    <lineage>
        <taxon>Eukaryota</taxon>
        <taxon>Fungi</taxon>
        <taxon>Dikarya</taxon>
        <taxon>Basidiomycota</taxon>
        <taxon>Agaricomycotina</taxon>
        <taxon>Agaricomycetes</taxon>
        <taxon>Agaricomycetidae</taxon>
        <taxon>Boletales</taxon>
        <taxon>Suillineae</taxon>
        <taxon>Suillaceae</taxon>
        <taxon>Suillus</taxon>
    </lineage>
</organism>
<dbReference type="InParanoid" id="A0A0D0B4Y3"/>
<reference evidence="1 2" key="1">
    <citation type="submission" date="2014-04" db="EMBL/GenBank/DDBJ databases">
        <authorList>
            <consortium name="DOE Joint Genome Institute"/>
            <person name="Kuo A."/>
            <person name="Ruytinx J."/>
            <person name="Rineau F."/>
            <person name="Colpaert J."/>
            <person name="Kohler A."/>
            <person name="Nagy L.G."/>
            <person name="Floudas D."/>
            <person name="Copeland A."/>
            <person name="Barry K.W."/>
            <person name="Cichocki N."/>
            <person name="Veneault-Fourrey C."/>
            <person name="LaButti K."/>
            <person name="Lindquist E.A."/>
            <person name="Lipzen A."/>
            <person name="Lundell T."/>
            <person name="Morin E."/>
            <person name="Murat C."/>
            <person name="Sun H."/>
            <person name="Tunlid A."/>
            <person name="Henrissat B."/>
            <person name="Grigoriev I.V."/>
            <person name="Hibbett D.S."/>
            <person name="Martin F."/>
            <person name="Nordberg H.P."/>
            <person name="Cantor M.N."/>
            <person name="Hua S.X."/>
        </authorList>
    </citation>
    <scope>NUCLEOTIDE SEQUENCE [LARGE SCALE GENOMIC DNA]</scope>
    <source>
        <strain evidence="1 2">UH-Slu-Lm8-n1</strain>
    </source>
</reference>
<accession>A0A0D0B4Y3</accession>
<dbReference type="EMBL" id="KN835134">
    <property type="protein sequence ID" value="KIK49121.1"/>
    <property type="molecule type" value="Genomic_DNA"/>
</dbReference>
<gene>
    <name evidence="1" type="ORF">CY34DRAFT_797503</name>
</gene>
<proteinExistence type="predicted"/>
<protein>
    <submittedName>
        <fullName evidence="1">Uncharacterized protein</fullName>
    </submittedName>
</protein>
<evidence type="ECO:0000313" key="1">
    <source>
        <dbReference type="EMBL" id="KIK49121.1"/>
    </source>
</evidence>
<dbReference type="Proteomes" id="UP000054485">
    <property type="component" value="Unassembled WGS sequence"/>
</dbReference>
<dbReference type="AlphaFoldDB" id="A0A0D0B4Y3"/>
<reference evidence="2" key="2">
    <citation type="submission" date="2015-01" db="EMBL/GenBank/DDBJ databases">
        <title>Evolutionary Origins and Diversification of the Mycorrhizal Mutualists.</title>
        <authorList>
            <consortium name="DOE Joint Genome Institute"/>
            <consortium name="Mycorrhizal Genomics Consortium"/>
            <person name="Kohler A."/>
            <person name="Kuo A."/>
            <person name="Nagy L.G."/>
            <person name="Floudas D."/>
            <person name="Copeland A."/>
            <person name="Barry K.W."/>
            <person name="Cichocki N."/>
            <person name="Veneault-Fourrey C."/>
            <person name="LaButti K."/>
            <person name="Lindquist E.A."/>
            <person name="Lipzen A."/>
            <person name="Lundell T."/>
            <person name="Morin E."/>
            <person name="Murat C."/>
            <person name="Riley R."/>
            <person name="Ohm R."/>
            <person name="Sun H."/>
            <person name="Tunlid A."/>
            <person name="Henrissat B."/>
            <person name="Grigoriev I.V."/>
            <person name="Hibbett D.S."/>
            <person name="Martin F."/>
        </authorList>
    </citation>
    <scope>NUCLEOTIDE SEQUENCE [LARGE SCALE GENOMIC DNA]</scope>
    <source>
        <strain evidence="2">UH-Slu-Lm8-n1</strain>
    </source>
</reference>
<sequence>MAPAKQIAREHRRALLTFNQPCYQSGSSKLPFRCNVRQDFKAESKYGKSGPTQFA</sequence>
<name>A0A0D0B4Y3_9AGAM</name>
<evidence type="ECO:0000313" key="2">
    <source>
        <dbReference type="Proteomes" id="UP000054485"/>
    </source>
</evidence>
<dbReference type="HOGENOM" id="CLU_3033961_0_0_1"/>